<dbReference type="SUPFAM" id="SSF55961">
    <property type="entry name" value="Bet v1-like"/>
    <property type="match status" value="1"/>
</dbReference>
<reference evidence="2 3" key="1">
    <citation type="submission" date="2015-10" db="EMBL/GenBank/DDBJ databases">
        <title>Metagenome-Assembled Genomes uncover a global brackish microbiome.</title>
        <authorList>
            <person name="Hugerth L.W."/>
            <person name="Larsson J."/>
            <person name="Alneberg J."/>
            <person name="Lindh M.V."/>
            <person name="Legrand C."/>
            <person name="Pinhassi J."/>
            <person name="Andersson A.F."/>
        </authorList>
    </citation>
    <scope>NUCLEOTIDE SEQUENCE [LARGE SCALE GENOMIC DNA]</scope>
    <source>
        <strain evidence="2">BACL2 MAG-120802-bin41</strain>
    </source>
</reference>
<comment type="caution">
    <text evidence="2">The sequence shown here is derived from an EMBL/GenBank/DDBJ whole genome shotgun (WGS) entry which is preliminary data.</text>
</comment>
<dbReference type="Pfam" id="PF03364">
    <property type="entry name" value="Polyketide_cyc"/>
    <property type="match status" value="1"/>
</dbReference>
<dbReference type="PANTHER" id="PTHR39683">
    <property type="entry name" value="CONSERVED PROTEIN TB16.3"/>
    <property type="match status" value="1"/>
</dbReference>
<organism evidence="2 3">
    <name type="scientific">Actinobacteria bacterium BACL2 MAG-120802-bin41</name>
    <dbReference type="NCBI Taxonomy" id="1655568"/>
    <lineage>
        <taxon>Bacteria</taxon>
        <taxon>Bacillati</taxon>
        <taxon>Actinomycetota</taxon>
        <taxon>Actinomycetes</taxon>
        <taxon>Actinomycetes incertae sedis</taxon>
        <taxon>ac1 cluster</taxon>
    </lineage>
</organism>
<protein>
    <submittedName>
        <fullName evidence="2">Polyketide cyclase / dehydrase and lipid transport</fullName>
    </submittedName>
</protein>
<evidence type="ECO:0000313" key="3">
    <source>
        <dbReference type="Proteomes" id="UP000053941"/>
    </source>
</evidence>
<dbReference type="Proteomes" id="UP000053941">
    <property type="component" value="Unassembled WGS sequence"/>
</dbReference>
<evidence type="ECO:0000259" key="1">
    <source>
        <dbReference type="Pfam" id="PF03364"/>
    </source>
</evidence>
<dbReference type="PANTHER" id="PTHR39683:SF4">
    <property type="entry name" value="COENZYME Q-BINDING PROTEIN COQ10 START DOMAIN-CONTAINING PROTEIN"/>
    <property type="match status" value="1"/>
</dbReference>
<sequence length="145" mass="16315">MADISSHSTEIQAPIEQVREILFNLEGYPSWSSSIKTVEVLERDSSSRPTKLTLKVEAGVLKDRPTLVYDWSKAPDEISFSLEEADLMTQMDGKYEIKDNGDDSVTVTYSLTTALSMPVPDLMRRKVEKTTIEQSLSELKQKLEG</sequence>
<proteinExistence type="predicted"/>
<feature type="domain" description="Coenzyme Q-binding protein COQ10 START" evidence="1">
    <location>
        <begin position="11"/>
        <end position="138"/>
    </location>
</feature>
<accession>A0A0R2NZE5</accession>
<dbReference type="Gene3D" id="3.30.530.20">
    <property type="match status" value="1"/>
</dbReference>
<dbReference type="InterPro" id="IPR005031">
    <property type="entry name" value="COQ10_START"/>
</dbReference>
<dbReference type="EMBL" id="LIAS01000005">
    <property type="protein sequence ID" value="KRO31321.1"/>
    <property type="molecule type" value="Genomic_DNA"/>
</dbReference>
<dbReference type="InterPro" id="IPR023393">
    <property type="entry name" value="START-like_dom_sf"/>
</dbReference>
<gene>
    <name evidence="2" type="ORF">ABR60_04065</name>
</gene>
<name>A0A0R2NZE5_9ACTN</name>
<dbReference type="AlphaFoldDB" id="A0A0R2NZE5"/>
<evidence type="ECO:0000313" key="2">
    <source>
        <dbReference type="EMBL" id="KRO31321.1"/>
    </source>
</evidence>